<dbReference type="Proteomes" id="UP000199024">
    <property type="component" value="Unassembled WGS sequence"/>
</dbReference>
<dbReference type="STRING" id="474950.SAMN05421771_4251"/>
<reference evidence="1 2" key="1">
    <citation type="submission" date="2016-10" db="EMBL/GenBank/DDBJ databases">
        <authorList>
            <person name="de Groot N.N."/>
        </authorList>
    </citation>
    <scope>NUCLEOTIDE SEQUENCE [LARGE SCALE GENOMIC DNA]</scope>
    <source>
        <strain evidence="1 2">DSM 21001</strain>
    </source>
</reference>
<dbReference type="AlphaFoldDB" id="A0A1I6N107"/>
<gene>
    <name evidence="1" type="ORF">SAMN05421771_4251</name>
</gene>
<dbReference type="EMBL" id="FOZL01000002">
    <property type="protein sequence ID" value="SFS21577.1"/>
    <property type="molecule type" value="Genomic_DNA"/>
</dbReference>
<protein>
    <recommendedName>
        <fullName evidence="3">Histidine phosphatase superfamily (Branch 1)</fullName>
    </recommendedName>
</protein>
<proteinExistence type="predicted"/>
<dbReference type="SUPFAM" id="SSF53254">
    <property type="entry name" value="Phosphoglycerate mutase-like"/>
    <property type="match status" value="1"/>
</dbReference>
<dbReference type="Gene3D" id="3.40.50.1240">
    <property type="entry name" value="Phosphoglycerate mutase-like"/>
    <property type="match status" value="1"/>
</dbReference>
<evidence type="ECO:0008006" key="3">
    <source>
        <dbReference type="Google" id="ProtNLM"/>
    </source>
</evidence>
<dbReference type="RefSeq" id="WP_217644138.1">
    <property type="nucleotide sequence ID" value="NZ_FOZL01000002.1"/>
</dbReference>
<sequence length="187" mass="20600">MTLLRRVFLLLIAASTLFVPLGGFAQAPATILLIRHAEKLTDGQIDLSPTGFERAKLLPQLFVPGHIPALPTPQVLFATHQSKHSNRPVQTITPLSVTLHLPIDNTIENDNYTELAQKLLSGQYAGKVVLVAWHHGNLPALATALGATLPYAKWPDTQFDRVWKIDYKNNKAILTDMPQNLMPGDSN</sequence>
<evidence type="ECO:0000313" key="1">
    <source>
        <dbReference type="EMBL" id="SFS21577.1"/>
    </source>
</evidence>
<accession>A0A1I6N107</accession>
<evidence type="ECO:0000313" key="2">
    <source>
        <dbReference type="Proteomes" id="UP000199024"/>
    </source>
</evidence>
<organism evidence="1 2">
    <name type="scientific">Granulicella pectinivorans</name>
    <dbReference type="NCBI Taxonomy" id="474950"/>
    <lineage>
        <taxon>Bacteria</taxon>
        <taxon>Pseudomonadati</taxon>
        <taxon>Acidobacteriota</taxon>
        <taxon>Terriglobia</taxon>
        <taxon>Terriglobales</taxon>
        <taxon>Acidobacteriaceae</taxon>
        <taxon>Granulicella</taxon>
    </lineage>
</organism>
<keyword evidence="2" id="KW-1185">Reference proteome</keyword>
<name>A0A1I6N107_9BACT</name>
<dbReference type="InterPro" id="IPR029033">
    <property type="entry name" value="His_PPase_superfam"/>
</dbReference>